<accession>A0ABV0W090</accession>
<evidence type="ECO:0000313" key="2">
    <source>
        <dbReference type="Proteomes" id="UP001444071"/>
    </source>
</evidence>
<reference evidence="1 2" key="1">
    <citation type="submission" date="2021-06" db="EMBL/GenBank/DDBJ databases">
        <authorList>
            <person name="Palmer J.M."/>
        </authorList>
    </citation>
    <scope>NUCLEOTIDE SEQUENCE [LARGE SCALE GENOMIC DNA]</scope>
    <source>
        <strain evidence="1 2">XR_2019</strain>
        <tissue evidence="1">Muscle</tissue>
    </source>
</reference>
<name>A0ABV0W090_9TELE</name>
<dbReference type="Proteomes" id="UP001444071">
    <property type="component" value="Unassembled WGS sequence"/>
</dbReference>
<organism evidence="1 2">
    <name type="scientific">Xenotaenia resolanae</name>
    <dbReference type="NCBI Taxonomy" id="208358"/>
    <lineage>
        <taxon>Eukaryota</taxon>
        <taxon>Metazoa</taxon>
        <taxon>Chordata</taxon>
        <taxon>Craniata</taxon>
        <taxon>Vertebrata</taxon>
        <taxon>Euteleostomi</taxon>
        <taxon>Actinopterygii</taxon>
        <taxon>Neopterygii</taxon>
        <taxon>Teleostei</taxon>
        <taxon>Neoteleostei</taxon>
        <taxon>Acanthomorphata</taxon>
        <taxon>Ovalentaria</taxon>
        <taxon>Atherinomorphae</taxon>
        <taxon>Cyprinodontiformes</taxon>
        <taxon>Goodeidae</taxon>
        <taxon>Xenotaenia</taxon>
    </lineage>
</organism>
<gene>
    <name evidence="1" type="ORF">XENORESO_004964</name>
</gene>
<dbReference type="EMBL" id="JAHRIM010020038">
    <property type="protein sequence ID" value="MEQ2262071.1"/>
    <property type="molecule type" value="Genomic_DNA"/>
</dbReference>
<sequence>MRAVCVHRQDSAGQHTSSIGVVYCVAFSSSTMGRCIYRQNLNKVVYYSRLVTIQLHVCCRQTFNKRFQQSIEDYSLHRFKEKALRGSLQVKCSHSLYSLHDKV</sequence>
<evidence type="ECO:0000313" key="1">
    <source>
        <dbReference type="EMBL" id="MEQ2262071.1"/>
    </source>
</evidence>
<comment type="caution">
    <text evidence="1">The sequence shown here is derived from an EMBL/GenBank/DDBJ whole genome shotgun (WGS) entry which is preliminary data.</text>
</comment>
<proteinExistence type="predicted"/>
<protein>
    <submittedName>
        <fullName evidence="1">Uncharacterized protein</fullName>
    </submittedName>
</protein>
<keyword evidence="2" id="KW-1185">Reference proteome</keyword>